<keyword evidence="4" id="KW-0378">Hydrolase</keyword>
<keyword evidence="3" id="KW-0597">Phosphoprotein</keyword>
<dbReference type="PANTHER" id="PTHR10156">
    <property type="entry name" value="2',3'-CYCLIC-NUCLEOTIDE 3'-PHOSPHODIESTERASE"/>
    <property type="match status" value="1"/>
</dbReference>
<evidence type="ECO:0000256" key="1">
    <source>
        <dbReference type="ARBA" id="ARBA00004635"/>
    </source>
</evidence>
<evidence type="ECO:0000256" key="9">
    <source>
        <dbReference type="SAM" id="MobiDB-lite"/>
    </source>
</evidence>
<evidence type="ECO:0000256" key="8">
    <source>
        <dbReference type="ARBA" id="ARBA00023289"/>
    </source>
</evidence>
<evidence type="ECO:0000259" key="10">
    <source>
        <dbReference type="Pfam" id="PF05881"/>
    </source>
</evidence>
<dbReference type="InterPro" id="IPR047325">
    <property type="entry name" value="CNPase_cat"/>
</dbReference>
<dbReference type="EMBL" id="HACG01017728">
    <property type="protein sequence ID" value="CEK64593.1"/>
    <property type="molecule type" value="Transcribed_RNA"/>
</dbReference>
<dbReference type="SUPFAM" id="SSF55144">
    <property type="entry name" value="LigT-like"/>
    <property type="match status" value="1"/>
</dbReference>
<dbReference type="PANTHER" id="PTHR10156:SF0">
    <property type="entry name" value="2',3'-CYCLIC-NUCLEOTIDE 3'-PHOSPHODIESTERASE"/>
    <property type="match status" value="1"/>
</dbReference>
<dbReference type="GO" id="GO:0005737">
    <property type="term" value="C:cytoplasm"/>
    <property type="evidence" value="ECO:0007669"/>
    <property type="project" value="TreeGrafter"/>
</dbReference>
<organism evidence="11">
    <name type="scientific">Arion vulgaris</name>
    <dbReference type="NCBI Taxonomy" id="1028688"/>
    <lineage>
        <taxon>Eukaryota</taxon>
        <taxon>Metazoa</taxon>
        <taxon>Spiralia</taxon>
        <taxon>Lophotrochozoa</taxon>
        <taxon>Mollusca</taxon>
        <taxon>Gastropoda</taxon>
        <taxon>Heterobranchia</taxon>
        <taxon>Euthyneura</taxon>
        <taxon>Panpulmonata</taxon>
        <taxon>Eupulmonata</taxon>
        <taxon>Stylommatophora</taxon>
        <taxon>Helicina</taxon>
        <taxon>Arionoidea</taxon>
        <taxon>Arionidae</taxon>
        <taxon>Arion</taxon>
    </lineage>
</organism>
<feature type="region of interest" description="Disordered" evidence="9">
    <location>
        <begin position="133"/>
        <end position="153"/>
    </location>
</feature>
<dbReference type="Gene3D" id="3.90.1740.10">
    <property type="entry name" value="2',3'-cyclic nucleotide 3'-phosphodiesterase superfamily"/>
    <property type="match status" value="1"/>
</dbReference>
<keyword evidence="7" id="KW-0449">Lipoprotein</keyword>
<dbReference type="GO" id="GO:0016020">
    <property type="term" value="C:membrane"/>
    <property type="evidence" value="ECO:0007669"/>
    <property type="project" value="UniProtKB-SubCell"/>
</dbReference>
<keyword evidence="6" id="KW-0472">Membrane</keyword>
<dbReference type="InterPro" id="IPR009097">
    <property type="entry name" value="Cyclic_Pdiesterase"/>
</dbReference>
<evidence type="ECO:0000256" key="6">
    <source>
        <dbReference type="ARBA" id="ARBA00023136"/>
    </source>
</evidence>
<evidence type="ECO:0000256" key="5">
    <source>
        <dbReference type="ARBA" id="ARBA00022884"/>
    </source>
</evidence>
<feature type="non-terminal residue" evidence="11">
    <location>
        <position position="1"/>
    </location>
</feature>
<feature type="non-terminal residue" evidence="11">
    <location>
        <position position="153"/>
    </location>
</feature>
<dbReference type="GO" id="GO:0009214">
    <property type="term" value="P:cyclic nucleotide catabolic process"/>
    <property type="evidence" value="ECO:0007669"/>
    <property type="project" value="InterPro"/>
</dbReference>
<evidence type="ECO:0000256" key="4">
    <source>
        <dbReference type="ARBA" id="ARBA00022801"/>
    </source>
</evidence>
<keyword evidence="8" id="KW-0636">Prenylation</keyword>
<evidence type="ECO:0000256" key="7">
    <source>
        <dbReference type="ARBA" id="ARBA00023288"/>
    </source>
</evidence>
<name>A0A0B6Z7U7_9EUPU</name>
<accession>A0A0B6Z7U7</accession>
<dbReference type="Pfam" id="PF05881">
    <property type="entry name" value="CNPase"/>
    <property type="match status" value="1"/>
</dbReference>
<dbReference type="InterPro" id="IPR008431">
    <property type="entry name" value="CNPase"/>
</dbReference>
<evidence type="ECO:0000313" key="11">
    <source>
        <dbReference type="EMBL" id="CEK64593.1"/>
    </source>
</evidence>
<evidence type="ECO:0000256" key="2">
    <source>
        <dbReference type="ARBA" id="ARBA00022481"/>
    </source>
</evidence>
<evidence type="ECO:0000256" key="3">
    <source>
        <dbReference type="ARBA" id="ARBA00022553"/>
    </source>
</evidence>
<comment type="subcellular location">
    <subcellularLocation>
        <location evidence="1">Membrane</location>
        <topology evidence="1">Lipid-anchor</topology>
    </subcellularLocation>
</comment>
<dbReference type="GO" id="GO:0003723">
    <property type="term" value="F:RNA binding"/>
    <property type="evidence" value="ECO:0007669"/>
    <property type="project" value="UniProtKB-KW"/>
</dbReference>
<keyword evidence="5" id="KW-0694">RNA-binding</keyword>
<proteinExistence type="predicted"/>
<sequence>NIDAETATRILSEYYSRENIKSPLLHCTAKYCAWGKAPDVKDYHKRPDVQQACGQMFLLTITGLVITKNTVGARVTLDSSARGYFCNSEEQDWSNQRLKHSRGSQTFRRGQVEKTLNQDEMDQFVKKSNRKVKKNPLKFLKKQNKKQKKSSEK</sequence>
<gene>
    <name evidence="11" type="primary">ORF52245</name>
</gene>
<feature type="domain" description="Cyclic nucleotide phosphodiesterase catalytic" evidence="10">
    <location>
        <begin position="11"/>
        <end position="81"/>
    </location>
</feature>
<keyword evidence="2" id="KW-0488">Methylation</keyword>
<reference evidence="11" key="1">
    <citation type="submission" date="2014-12" db="EMBL/GenBank/DDBJ databases">
        <title>Insight into the proteome of Arion vulgaris.</title>
        <authorList>
            <person name="Aradska J."/>
            <person name="Bulat T."/>
            <person name="Smidak R."/>
            <person name="Sarate P."/>
            <person name="Gangsoo J."/>
            <person name="Sialana F."/>
            <person name="Bilban M."/>
            <person name="Lubec G."/>
        </authorList>
    </citation>
    <scope>NUCLEOTIDE SEQUENCE</scope>
    <source>
        <tissue evidence="11">Skin</tissue>
    </source>
</reference>
<dbReference type="GO" id="GO:0004113">
    <property type="term" value="F:2',3'-cyclic-nucleotide 3'-phosphodiesterase activity"/>
    <property type="evidence" value="ECO:0007669"/>
    <property type="project" value="InterPro"/>
</dbReference>
<dbReference type="AlphaFoldDB" id="A0A0B6Z7U7"/>
<protein>
    <recommendedName>
        <fullName evidence="10">Cyclic nucleotide phosphodiesterase catalytic domain-containing protein</fullName>
    </recommendedName>
</protein>